<evidence type="ECO:0000256" key="1">
    <source>
        <dbReference type="SAM" id="SignalP"/>
    </source>
</evidence>
<keyword evidence="4" id="KW-1185">Reference proteome</keyword>
<feature type="chain" id="PRO_5011611861" evidence="1">
    <location>
        <begin position="27"/>
        <end position="1109"/>
    </location>
</feature>
<keyword evidence="1" id="KW-0732">Signal</keyword>
<reference evidence="4" key="1">
    <citation type="submission" date="2016-10" db="EMBL/GenBank/DDBJ databases">
        <authorList>
            <person name="Varghese N."/>
            <person name="Submissions S."/>
        </authorList>
    </citation>
    <scope>NUCLEOTIDE SEQUENCE [LARGE SCALE GENOMIC DNA]</scope>
    <source>
        <strain evidence="4">DSM 17724</strain>
    </source>
</reference>
<evidence type="ECO:0000313" key="3">
    <source>
        <dbReference type="EMBL" id="SEW48638.1"/>
    </source>
</evidence>
<feature type="domain" description="DUF6443" evidence="2">
    <location>
        <begin position="41"/>
        <end position="151"/>
    </location>
</feature>
<dbReference type="Gene3D" id="2.180.10.10">
    <property type="entry name" value="RHS repeat-associated core"/>
    <property type="match status" value="1"/>
</dbReference>
<dbReference type="EMBL" id="FOIU01000004">
    <property type="protein sequence ID" value="SEW48638.1"/>
    <property type="molecule type" value="Genomic_DNA"/>
</dbReference>
<evidence type="ECO:0000259" key="2">
    <source>
        <dbReference type="Pfam" id="PF20041"/>
    </source>
</evidence>
<sequence length="1109" mass="126211">MKKYITEKITTVLSVLLVSNTLIAQASNTENYISEKTCFDADCVKNTETINYFDGLGRSKQTVGVKASPTEKDVVTHFEYDAFGRQIKNYLPVPQSGTQNGAIYTSPLLNASTVYGPEKIYSENVPENSPLDRIKQRIQFGNDWTSHPENYTYGANTVADGVRKFTTSTTWENNATKSTLGTAGNYIANQLSKETVIDEDGYSTIEFTNTNGQLILERREITVGDYVDTYYVYNEYDQLVFIIPSQANIYSDLVTNTTRQADLCYQYKYDGRYRMVEKKLPGKGWEFILYDKQDRVVATQDANLRAQGRWLYTKYDKFGRVAITGIGTGATTRLAEQNIVDGLNSNNVERTGSSVFNREGMDVYYNNQDSTYPNSTKWFKILTLNYYDQYPAYDFNPTFPTSILGEPTLTQNEVSENVSTKSLPVLNLIKNIEDDRWTKKYTYYDKKGRVIGLNTINYLDGYTRLENELDFIGQTKQTKTFHKRSTTDTEVVIKEDFEYDNLKRLKKHWHQVNNGIPELLTDNTYNERSLLSNQKLGNNLQSIDYEYDVRGWLTKINDPANLGGKLFGYKIKYHNPDPLLGIQEAKYNGNISEVDWKTATDGILKRYTYKYDGLNRLIYGKSYQPLSTTLNIDYYEDIEYDNNGNIANLVRGKKGTGNTSITEVIDNLTYNYEGNKLITITDETGNTSGYPGGGNIITYDTSGNMTSMLDKRIKQIDYNFLNLPNSIQMNAAIGVGYTLNHIYRADGVKHQKQYMRGSTFITTDYLDGFQYEHSSLLPTTPDLKFVPTTEGYYSFENNKYIYQYKDQVGNIRVSFYKDTNGNAVIDDAVDFYPFGLEHGTIATSIVTPSYKYSFQGQEKQIHTGWSSFKWRNYDPSIGRFFNVDPLSEKYAYQSHYNFSENRVIDARELEGLEAVDFRKNDGYKNLVVVVQGHSGDTVKGHTQARNRGDGSVDKNGLGALNQLSSKDTRVVIFDSSQNENTKDDINSTISSFNKNHPDGDVTAVGHSLGGDNLIEKTNENKDLKINLMITLDIMDFYSDTTIKSKNVSKVMNYYQTKDFYGGEKVTVSEDNKKTKVTNIHAPKSTHKSIDNDLSKKIVKTVKDEINKPK</sequence>
<accession>A0A1I0S201</accession>
<dbReference type="RefSeq" id="WP_089795529.1">
    <property type="nucleotide sequence ID" value="NZ_FOIU01000004.1"/>
</dbReference>
<protein>
    <submittedName>
        <fullName evidence="3">RHS repeat-associated core domain-containing protein</fullName>
    </submittedName>
</protein>
<dbReference type="InterPro" id="IPR022385">
    <property type="entry name" value="Rhs_assc_core"/>
</dbReference>
<dbReference type="PANTHER" id="PTHR32305">
    <property type="match status" value="1"/>
</dbReference>
<dbReference type="OrthoDB" id="2972467at2"/>
<gene>
    <name evidence="3" type="ORF">SAMN05421841_3852</name>
</gene>
<proteinExistence type="predicted"/>
<dbReference type="InterPro" id="IPR045619">
    <property type="entry name" value="DUF6443"/>
</dbReference>
<dbReference type="AlphaFoldDB" id="A0A1I0S201"/>
<feature type="signal peptide" evidence="1">
    <location>
        <begin position="1"/>
        <end position="26"/>
    </location>
</feature>
<evidence type="ECO:0000313" key="4">
    <source>
        <dbReference type="Proteomes" id="UP000199469"/>
    </source>
</evidence>
<dbReference type="Pfam" id="PF20041">
    <property type="entry name" value="DUF6443"/>
    <property type="match status" value="1"/>
</dbReference>
<dbReference type="InterPro" id="IPR050708">
    <property type="entry name" value="T6SS_VgrG/RHS"/>
</dbReference>
<organism evidence="3 4">
    <name type="scientific">Chryseobacterium wanjuense</name>
    <dbReference type="NCBI Taxonomy" id="356305"/>
    <lineage>
        <taxon>Bacteria</taxon>
        <taxon>Pseudomonadati</taxon>
        <taxon>Bacteroidota</taxon>
        <taxon>Flavobacteriia</taxon>
        <taxon>Flavobacteriales</taxon>
        <taxon>Weeksellaceae</taxon>
        <taxon>Chryseobacterium group</taxon>
        <taxon>Chryseobacterium</taxon>
    </lineage>
</organism>
<dbReference type="PANTHER" id="PTHR32305:SF15">
    <property type="entry name" value="PROTEIN RHSA-RELATED"/>
    <property type="match status" value="1"/>
</dbReference>
<name>A0A1I0S201_9FLAO</name>
<dbReference type="STRING" id="356305.SAMN05421841_3852"/>
<dbReference type="Proteomes" id="UP000199469">
    <property type="component" value="Unassembled WGS sequence"/>
</dbReference>
<dbReference type="NCBIfam" id="TIGR03696">
    <property type="entry name" value="Rhs_assc_core"/>
    <property type="match status" value="1"/>
</dbReference>